<gene>
    <name evidence="2" type="ORF">ADEAN_000517800</name>
</gene>
<dbReference type="AlphaFoldDB" id="A0A7G2CCZ2"/>
<feature type="compositionally biased region" description="Basic and acidic residues" evidence="1">
    <location>
        <begin position="238"/>
        <end position="249"/>
    </location>
</feature>
<accession>A0A7G2CCZ2</accession>
<dbReference type="EMBL" id="LR877153">
    <property type="protein sequence ID" value="CAD2217698.1"/>
    <property type="molecule type" value="Genomic_DNA"/>
</dbReference>
<keyword evidence="3" id="KW-1185">Reference proteome</keyword>
<feature type="region of interest" description="Disordered" evidence="1">
    <location>
        <begin position="238"/>
        <end position="286"/>
    </location>
</feature>
<proteinExistence type="predicted"/>
<sequence>MSQYLRLTALPAPANQRLPYGLKTEPEGVFYNAHDNTINIIQSTGCIFSFRYYPRSSWALTNRIDRRALPAVPVCGKEGEEAPRMEKALERYTQLPGYVAPLDPTALRRLSSYYYSVLRSHSLPSGATGSPFHNDFDLHADKQWQPPHKANRYVELELVDCYATYNPGQMQLSEFRDVFLPRSASTLPLPTYRWDREKIQSVQTALGEAAGGPVTHCHYCREWGRHHGECDLRCGERGAKGHARRDDGQTHGGRSGAAAGGSPGYGRRPVSSHHHGPGGRRRWGAQ</sequence>
<evidence type="ECO:0000313" key="3">
    <source>
        <dbReference type="Proteomes" id="UP000515908"/>
    </source>
</evidence>
<reference evidence="2 3" key="1">
    <citation type="submission" date="2020-08" db="EMBL/GenBank/DDBJ databases">
        <authorList>
            <person name="Newling K."/>
            <person name="Davey J."/>
            <person name="Forrester S."/>
        </authorList>
    </citation>
    <scope>NUCLEOTIDE SEQUENCE [LARGE SCALE GENOMIC DNA]</scope>
    <source>
        <strain evidence="3">Crithidia deanei Carvalho (ATCC PRA-265)</strain>
    </source>
</reference>
<feature type="compositionally biased region" description="Basic residues" evidence="1">
    <location>
        <begin position="270"/>
        <end position="286"/>
    </location>
</feature>
<organism evidence="2 3">
    <name type="scientific">Angomonas deanei</name>
    <dbReference type="NCBI Taxonomy" id="59799"/>
    <lineage>
        <taxon>Eukaryota</taxon>
        <taxon>Discoba</taxon>
        <taxon>Euglenozoa</taxon>
        <taxon>Kinetoplastea</taxon>
        <taxon>Metakinetoplastina</taxon>
        <taxon>Trypanosomatida</taxon>
        <taxon>Trypanosomatidae</taxon>
        <taxon>Strigomonadinae</taxon>
        <taxon>Angomonas</taxon>
    </lineage>
</organism>
<feature type="compositionally biased region" description="Gly residues" evidence="1">
    <location>
        <begin position="250"/>
        <end position="264"/>
    </location>
</feature>
<dbReference type="VEuPathDB" id="TriTrypDB:ADEAN_000517800"/>
<dbReference type="Proteomes" id="UP000515908">
    <property type="component" value="Chromosome 09"/>
</dbReference>
<evidence type="ECO:0000256" key="1">
    <source>
        <dbReference type="SAM" id="MobiDB-lite"/>
    </source>
</evidence>
<protein>
    <submittedName>
        <fullName evidence="2">Uncharacterized protein</fullName>
    </submittedName>
</protein>
<evidence type="ECO:0000313" key="2">
    <source>
        <dbReference type="EMBL" id="CAD2217698.1"/>
    </source>
</evidence>
<name>A0A7G2CCZ2_9TRYP</name>